<dbReference type="EMBL" id="RWJN01000039">
    <property type="protein sequence ID" value="TCD69536.1"/>
    <property type="molecule type" value="Genomic_DNA"/>
</dbReference>
<reference evidence="1 2" key="1">
    <citation type="submission" date="2018-11" db="EMBL/GenBank/DDBJ databases">
        <title>Genome assembly of Steccherinum ochraceum LE-BIN_3174, the white-rot fungus of the Steccherinaceae family (The Residual Polyporoid clade, Polyporales, Basidiomycota).</title>
        <authorList>
            <person name="Fedorova T.V."/>
            <person name="Glazunova O.A."/>
            <person name="Landesman E.O."/>
            <person name="Moiseenko K.V."/>
            <person name="Psurtseva N.V."/>
            <person name="Savinova O.S."/>
            <person name="Shakhova N.V."/>
            <person name="Tyazhelova T.V."/>
            <person name="Vasina D.V."/>
        </authorList>
    </citation>
    <scope>NUCLEOTIDE SEQUENCE [LARGE SCALE GENOMIC DNA]</scope>
    <source>
        <strain evidence="1 2">LE-BIN_3174</strain>
    </source>
</reference>
<dbReference type="Proteomes" id="UP000292702">
    <property type="component" value="Unassembled WGS sequence"/>
</dbReference>
<protein>
    <submittedName>
        <fullName evidence="1">Uncharacterized protein</fullName>
    </submittedName>
</protein>
<dbReference type="Gene3D" id="3.80.10.10">
    <property type="entry name" value="Ribonuclease Inhibitor"/>
    <property type="match status" value="1"/>
</dbReference>
<dbReference type="OrthoDB" id="3225069at2759"/>
<keyword evidence="2" id="KW-1185">Reference proteome</keyword>
<gene>
    <name evidence="1" type="ORF">EIP91_007159</name>
</gene>
<sequence>MKWSERADIKAIITELDSRANHRTSYQQSLVMQIQEYPEWESFVAAHEEAQRLGIAFNGQGYDKDLCTTFREFQQVKTSAARIRVTVAELETLIAPLQFMPEEVLSLIFQLASIDSRTIPQQIPGHPRSGTAFQPIPLIIASVSRRWRSIALKTSALWANVYVAMARPTCWPQLAIQKSGKRKLEITLDCRAMDCPVAFQLDRFLDELLPHVERWSAVSVVADHCKVLDNIGARLALLASPNLQDIRFTLTGRGPTEDQHITIPALFAGGAPQLARVRVDSVALSWNSPILTNLDTLDLRWLWSDTKLSYGEFHALMKVSPTLTTLVLRGFYVQLLPATNYAPIHAPALRHLEISGDSVCAMLSLLVTPSLNSLLLANVDESEFRVLGNFFESSKMSRYPSLSSLTLLNVKTSKPTPGFLEVMSNITELTIINAGSEDFLAVLRARQECDDDESCGPVMPAFPYLRNLTLLHDVDPETLLDMVRNRKEHDFPLESLIVHAGSLGSDFQQQLQQYLRVDGIYYRIADQ</sequence>
<evidence type="ECO:0000313" key="1">
    <source>
        <dbReference type="EMBL" id="TCD69536.1"/>
    </source>
</evidence>
<accession>A0A4R0RPB2</accession>
<dbReference type="InterPro" id="IPR032675">
    <property type="entry name" value="LRR_dom_sf"/>
</dbReference>
<dbReference type="SUPFAM" id="SSF52058">
    <property type="entry name" value="L domain-like"/>
    <property type="match status" value="1"/>
</dbReference>
<name>A0A4R0RPB2_9APHY</name>
<evidence type="ECO:0000313" key="2">
    <source>
        <dbReference type="Proteomes" id="UP000292702"/>
    </source>
</evidence>
<dbReference type="AlphaFoldDB" id="A0A4R0RPB2"/>
<dbReference type="STRING" id="92696.A0A4R0RPB2"/>
<comment type="caution">
    <text evidence="1">The sequence shown here is derived from an EMBL/GenBank/DDBJ whole genome shotgun (WGS) entry which is preliminary data.</text>
</comment>
<organism evidence="1 2">
    <name type="scientific">Steccherinum ochraceum</name>
    <dbReference type="NCBI Taxonomy" id="92696"/>
    <lineage>
        <taxon>Eukaryota</taxon>
        <taxon>Fungi</taxon>
        <taxon>Dikarya</taxon>
        <taxon>Basidiomycota</taxon>
        <taxon>Agaricomycotina</taxon>
        <taxon>Agaricomycetes</taxon>
        <taxon>Polyporales</taxon>
        <taxon>Steccherinaceae</taxon>
        <taxon>Steccherinum</taxon>
    </lineage>
</organism>
<proteinExistence type="predicted"/>